<feature type="region of interest" description="Disordered" evidence="1">
    <location>
        <begin position="66"/>
        <end position="85"/>
    </location>
</feature>
<sequence>MALGYKTRRRLSLLVLLVGMPLYVVVAVTVVNLFDRPPFWLELLVYVGLGFLWILPMKPIFIGVGQPDPEQKPDAVSQRGDTPPR</sequence>
<dbReference type="AlphaFoldDB" id="A0A285CYW3"/>
<organism evidence="3 4">
    <name type="scientific">Cereibacter ovatus</name>
    <dbReference type="NCBI Taxonomy" id="439529"/>
    <lineage>
        <taxon>Bacteria</taxon>
        <taxon>Pseudomonadati</taxon>
        <taxon>Pseudomonadota</taxon>
        <taxon>Alphaproteobacteria</taxon>
        <taxon>Rhodobacterales</taxon>
        <taxon>Paracoccaceae</taxon>
        <taxon>Cereibacter</taxon>
    </lineage>
</organism>
<dbReference type="Proteomes" id="UP000219467">
    <property type="component" value="Unassembled WGS sequence"/>
</dbReference>
<evidence type="ECO:0000313" key="3">
    <source>
        <dbReference type="EMBL" id="SNX72719.1"/>
    </source>
</evidence>
<accession>A0A285CYW3</accession>
<gene>
    <name evidence="3" type="ORF">SAMN05878503_11322</name>
</gene>
<feature type="transmembrane region" description="Helical" evidence="2">
    <location>
        <begin position="12"/>
        <end position="33"/>
    </location>
</feature>
<keyword evidence="2" id="KW-0472">Membrane</keyword>
<keyword evidence="4" id="KW-1185">Reference proteome</keyword>
<dbReference type="RefSeq" id="WP_097031124.1">
    <property type="nucleotide sequence ID" value="NZ_OAOQ01000013.1"/>
</dbReference>
<evidence type="ECO:0000313" key="4">
    <source>
        <dbReference type="Proteomes" id="UP000219467"/>
    </source>
</evidence>
<keyword evidence="2" id="KW-0812">Transmembrane</keyword>
<dbReference type="OrthoDB" id="7510023at2"/>
<evidence type="ECO:0000256" key="2">
    <source>
        <dbReference type="SAM" id="Phobius"/>
    </source>
</evidence>
<protein>
    <submittedName>
        <fullName evidence="3">Uncharacterized protein DUF2842</fullName>
    </submittedName>
</protein>
<name>A0A285CYW3_9RHOB</name>
<feature type="transmembrane region" description="Helical" evidence="2">
    <location>
        <begin position="39"/>
        <end position="55"/>
    </location>
</feature>
<reference evidence="4" key="1">
    <citation type="submission" date="2017-08" db="EMBL/GenBank/DDBJ databases">
        <authorList>
            <person name="Varghese N."/>
            <person name="Submissions S."/>
        </authorList>
    </citation>
    <scope>NUCLEOTIDE SEQUENCE [LARGE SCALE GENOMIC DNA]</scope>
    <source>
        <strain evidence="4">JA234</strain>
    </source>
</reference>
<keyword evidence="2" id="KW-1133">Transmembrane helix</keyword>
<dbReference type="EMBL" id="OAOQ01000013">
    <property type="protein sequence ID" value="SNX72719.1"/>
    <property type="molecule type" value="Genomic_DNA"/>
</dbReference>
<dbReference type="Pfam" id="PF11003">
    <property type="entry name" value="DUF2842"/>
    <property type="match status" value="1"/>
</dbReference>
<evidence type="ECO:0000256" key="1">
    <source>
        <dbReference type="SAM" id="MobiDB-lite"/>
    </source>
</evidence>
<proteinExistence type="predicted"/>
<dbReference type="InterPro" id="IPR021265">
    <property type="entry name" value="DUF2842"/>
</dbReference>